<sequence>MEKESIITFEHFMAMYYCNNNEKPSQFTLSKFSSYYRTMEDQEAVNDLLRDLALIKTEVYDNDLYDTLKRYGFGISINEFRLLIDPLISALNE</sequence>
<dbReference type="RefSeq" id="WP_049739020.1">
    <property type="nucleotide sequence ID" value="NZ_BJON01000031.1"/>
</dbReference>
<accession>A0A0K9YWA9</accession>
<evidence type="ECO:0008006" key="5">
    <source>
        <dbReference type="Google" id="ProtNLM"/>
    </source>
</evidence>
<proteinExistence type="predicted"/>
<name>A0A0K9YWA9_9BACL</name>
<dbReference type="PATRIC" id="fig|54915.3.peg.1866"/>
<evidence type="ECO:0000313" key="2">
    <source>
        <dbReference type="EMBL" id="KNB72968.1"/>
    </source>
</evidence>
<dbReference type="OrthoDB" id="9955436at2"/>
<protein>
    <recommendedName>
        <fullName evidence="5">CdiI immunity protein domain-containing protein</fullName>
    </recommendedName>
</protein>
<dbReference type="AlphaFoldDB" id="A0A0K9YWA9"/>
<evidence type="ECO:0000313" key="4">
    <source>
        <dbReference type="Proteomes" id="UP000319578"/>
    </source>
</evidence>
<dbReference type="EMBL" id="LGIQ01000007">
    <property type="protein sequence ID" value="KNB72968.1"/>
    <property type="molecule type" value="Genomic_DNA"/>
</dbReference>
<dbReference type="Proteomes" id="UP000319578">
    <property type="component" value="Unassembled WGS sequence"/>
</dbReference>
<reference evidence="3" key="1">
    <citation type="submission" date="2015-07" db="EMBL/GenBank/DDBJ databases">
        <title>Genome sequencing project for genomic taxonomy and phylogenomics of Bacillus-like bacteria.</title>
        <authorList>
            <person name="Liu B."/>
            <person name="Wang J."/>
            <person name="Zhu Y."/>
            <person name="Liu G."/>
            <person name="Chen Q."/>
            <person name="Chen Z."/>
            <person name="Lan J."/>
            <person name="Che J."/>
            <person name="Ge C."/>
            <person name="Shi H."/>
            <person name="Pan Z."/>
            <person name="Liu X."/>
        </authorList>
    </citation>
    <scope>NUCLEOTIDE SEQUENCE [LARGE SCALE GENOMIC DNA]</scope>
    <source>
        <strain evidence="3">DSM 9887</strain>
    </source>
</reference>
<evidence type="ECO:0000313" key="3">
    <source>
        <dbReference type="Proteomes" id="UP000036834"/>
    </source>
</evidence>
<reference evidence="2" key="2">
    <citation type="submission" date="2015-07" db="EMBL/GenBank/DDBJ databases">
        <title>MeaNS - Measles Nucleotide Surveillance Program.</title>
        <authorList>
            <person name="Tran T."/>
            <person name="Druce J."/>
        </authorList>
    </citation>
    <scope>NUCLEOTIDE SEQUENCE</scope>
    <source>
        <strain evidence="2">DSM 9887</strain>
    </source>
</reference>
<dbReference type="Proteomes" id="UP000036834">
    <property type="component" value="Unassembled WGS sequence"/>
</dbReference>
<dbReference type="STRING" id="54915.ADS79_14200"/>
<gene>
    <name evidence="2" type="ORF">ADS79_14200</name>
    <name evidence="1" type="ORF">BRE01_62890</name>
</gene>
<keyword evidence="4" id="KW-1185">Reference proteome</keyword>
<organism evidence="2 3">
    <name type="scientific">Brevibacillus reuszeri</name>
    <dbReference type="NCBI Taxonomy" id="54915"/>
    <lineage>
        <taxon>Bacteria</taxon>
        <taxon>Bacillati</taxon>
        <taxon>Bacillota</taxon>
        <taxon>Bacilli</taxon>
        <taxon>Bacillales</taxon>
        <taxon>Paenibacillaceae</taxon>
        <taxon>Brevibacillus</taxon>
    </lineage>
</organism>
<dbReference type="EMBL" id="BJON01000031">
    <property type="protein sequence ID" value="GED72587.1"/>
    <property type="molecule type" value="Genomic_DNA"/>
</dbReference>
<reference evidence="1 4" key="3">
    <citation type="submission" date="2019-06" db="EMBL/GenBank/DDBJ databases">
        <title>Whole genome shotgun sequence of Brevibacillus reuszeri NBRC 15719.</title>
        <authorList>
            <person name="Hosoyama A."/>
            <person name="Uohara A."/>
            <person name="Ohji S."/>
            <person name="Ichikawa N."/>
        </authorList>
    </citation>
    <scope>NUCLEOTIDE SEQUENCE [LARGE SCALE GENOMIC DNA]</scope>
    <source>
        <strain evidence="1 4">NBRC 15719</strain>
    </source>
</reference>
<evidence type="ECO:0000313" key="1">
    <source>
        <dbReference type="EMBL" id="GED72587.1"/>
    </source>
</evidence>
<comment type="caution">
    <text evidence="2">The sequence shown here is derived from an EMBL/GenBank/DDBJ whole genome shotgun (WGS) entry which is preliminary data.</text>
</comment>